<evidence type="ECO:0000313" key="4">
    <source>
        <dbReference type="Proteomes" id="UP000231162"/>
    </source>
</evidence>
<proteinExistence type="predicted"/>
<gene>
    <name evidence="3" type="ORF">COT79_00445</name>
</gene>
<dbReference type="Proteomes" id="UP000231162">
    <property type="component" value="Unassembled WGS sequence"/>
</dbReference>
<protein>
    <submittedName>
        <fullName evidence="3">Uncharacterized protein</fullName>
    </submittedName>
</protein>
<comment type="caution">
    <text evidence="3">The sequence shown here is derived from an EMBL/GenBank/DDBJ whole genome shotgun (WGS) entry which is preliminary data.</text>
</comment>
<keyword evidence="2" id="KW-1133">Transmembrane helix</keyword>
<keyword evidence="2" id="KW-0472">Membrane</keyword>
<feature type="region of interest" description="Disordered" evidence="1">
    <location>
        <begin position="40"/>
        <end position="73"/>
    </location>
</feature>
<feature type="transmembrane region" description="Helical" evidence="2">
    <location>
        <begin position="16"/>
        <end position="37"/>
    </location>
</feature>
<feature type="compositionally biased region" description="Basic and acidic residues" evidence="1">
    <location>
        <begin position="42"/>
        <end position="70"/>
    </location>
</feature>
<accession>A0A2M6R9D8</accession>
<keyword evidence="2" id="KW-0812">Transmembrane</keyword>
<evidence type="ECO:0000256" key="2">
    <source>
        <dbReference type="SAM" id="Phobius"/>
    </source>
</evidence>
<name>A0A2M6R9D8_9BACT</name>
<organism evidence="3 4">
    <name type="scientific">Candidatus Berkelbacteria bacterium CG10_big_fil_rev_8_21_14_0_10_43_14</name>
    <dbReference type="NCBI Taxonomy" id="1974515"/>
    <lineage>
        <taxon>Bacteria</taxon>
        <taxon>Candidatus Berkelbacteria</taxon>
    </lineage>
</organism>
<dbReference type="AlphaFoldDB" id="A0A2M6R9D8"/>
<dbReference type="EMBL" id="PEZX01000009">
    <property type="protein sequence ID" value="PIS07218.1"/>
    <property type="molecule type" value="Genomic_DNA"/>
</dbReference>
<evidence type="ECO:0000313" key="3">
    <source>
        <dbReference type="EMBL" id="PIS07218.1"/>
    </source>
</evidence>
<reference evidence="4" key="1">
    <citation type="submission" date="2017-09" db="EMBL/GenBank/DDBJ databases">
        <title>Depth-based differentiation of microbial function through sediment-hosted aquifers and enrichment of novel symbionts in the deep terrestrial subsurface.</title>
        <authorList>
            <person name="Probst A.J."/>
            <person name="Ladd B."/>
            <person name="Jarett J.K."/>
            <person name="Geller-Mcgrath D.E."/>
            <person name="Sieber C.M.K."/>
            <person name="Emerson J.B."/>
            <person name="Anantharaman K."/>
            <person name="Thomas B.C."/>
            <person name="Malmstrom R."/>
            <person name="Stieglmeier M."/>
            <person name="Klingl A."/>
            <person name="Woyke T."/>
            <person name="Ryan C.M."/>
            <person name="Banfield J.F."/>
        </authorList>
    </citation>
    <scope>NUCLEOTIDE SEQUENCE [LARGE SCALE GENOMIC DNA]</scope>
</reference>
<evidence type="ECO:0000256" key="1">
    <source>
        <dbReference type="SAM" id="MobiDB-lite"/>
    </source>
</evidence>
<sequence length="298" mass="32645">METVPEEKSNKRPTKYIVLAIIAIFALAIGFFGVTSFQNKQKTNDQKEVSRPNDWKEDTNNQKDPEEKTSTNKVTWMPTADGWQASTSDLPSCPNPVIKTPVDLTNVTSILYPGQTRGGDYKPHGGFRFNNATSSEVTVAAPMDAVVVNGSRYLVGGELQYVFDFISPCGMMYRLGHLLTLDPKYQKIADSFPQAKEGDSRTENLDPPIEVTIGETIATEVGVTKGGINAFFDFGVYNVLIKNEASQSAAWAAKPEHDPILAQHALCWFDMLPKEDAVKVKSLPGADAVAGKTSDFCK</sequence>